<dbReference type="InterPro" id="IPR036069">
    <property type="entry name" value="DUF34/NIF3_sf"/>
</dbReference>
<dbReference type="InterPro" id="IPR015867">
    <property type="entry name" value="N-reg_PII/ATP_PRibTrfase_C"/>
</dbReference>
<dbReference type="RefSeq" id="WP_126793291.1">
    <property type="nucleotide sequence ID" value="NZ_CP060720.1"/>
</dbReference>
<dbReference type="AlphaFoldDB" id="A0A430B501"/>
<dbReference type="FunFam" id="3.30.70.120:FF:000006">
    <property type="entry name" value="GTP cyclohydrolase 1 type 2 homolog"/>
    <property type="match status" value="1"/>
</dbReference>
<comment type="similarity">
    <text evidence="1 5">Belongs to the GTP cyclohydrolase I type 2/NIF3 family.</text>
</comment>
<keyword evidence="4 5" id="KW-0479">Metal-binding</keyword>
<dbReference type="Pfam" id="PF01784">
    <property type="entry name" value="DUF34_NIF3"/>
    <property type="match status" value="1"/>
</dbReference>
<dbReference type="GeneID" id="95580756"/>
<dbReference type="InterPro" id="IPR017221">
    <property type="entry name" value="DUF34/NIF3_bac"/>
</dbReference>
<comment type="subunit">
    <text evidence="2">Homohexamer.</text>
</comment>
<feature type="binding site" evidence="6">
    <location>
        <position position="67"/>
    </location>
    <ligand>
        <name>a divalent metal cation</name>
        <dbReference type="ChEBI" id="CHEBI:60240"/>
        <label>1</label>
    </ligand>
</feature>
<protein>
    <recommendedName>
        <fullName evidence="3 5">GTP cyclohydrolase 1 type 2 homolog</fullName>
    </recommendedName>
</protein>
<dbReference type="GO" id="GO:0005737">
    <property type="term" value="C:cytoplasm"/>
    <property type="evidence" value="ECO:0007669"/>
    <property type="project" value="TreeGrafter"/>
</dbReference>
<reference evidence="7 8" key="1">
    <citation type="submission" date="2017-05" db="EMBL/GenBank/DDBJ databases">
        <title>Vagococcus spp. assemblies.</title>
        <authorList>
            <person name="Gulvik C.A."/>
        </authorList>
    </citation>
    <scope>NUCLEOTIDE SEQUENCE [LARGE SCALE GENOMIC DNA]</scope>
    <source>
        <strain evidence="7 8">SS1714</strain>
    </source>
</reference>
<dbReference type="Gene3D" id="3.30.70.120">
    <property type="match status" value="1"/>
</dbReference>
<dbReference type="PANTHER" id="PTHR13799">
    <property type="entry name" value="NGG1 INTERACTING FACTOR 3"/>
    <property type="match status" value="1"/>
</dbReference>
<evidence type="ECO:0000256" key="3">
    <source>
        <dbReference type="ARBA" id="ARBA00022112"/>
    </source>
</evidence>
<dbReference type="EMBL" id="NGKB01000005">
    <property type="protein sequence ID" value="RSU15426.1"/>
    <property type="molecule type" value="Genomic_DNA"/>
</dbReference>
<dbReference type="NCBIfam" id="TIGR00486">
    <property type="entry name" value="YbgI_SA1388"/>
    <property type="match status" value="1"/>
</dbReference>
<dbReference type="SUPFAM" id="SSF102705">
    <property type="entry name" value="NIF3 (NGG1p interacting factor 3)-like"/>
    <property type="match status" value="1"/>
</dbReference>
<dbReference type="FunFam" id="3.40.1390.30:FF:000001">
    <property type="entry name" value="GTP cyclohydrolase 1 type 2"/>
    <property type="match status" value="1"/>
</dbReference>
<dbReference type="Proteomes" id="UP000288028">
    <property type="component" value="Unassembled WGS sequence"/>
</dbReference>
<feature type="binding site" evidence="6">
    <location>
        <position position="336"/>
    </location>
    <ligand>
        <name>a divalent metal cation</name>
        <dbReference type="ChEBI" id="CHEBI:60240"/>
        <label>1</label>
    </ligand>
</feature>
<dbReference type="PANTHER" id="PTHR13799:SF14">
    <property type="entry name" value="GTP CYCLOHYDROLASE 1 TYPE 2 HOMOLOG"/>
    <property type="match status" value="1"/>
</dbReference>
<dbReference type="GO" id="GO:0046872">
    <property type="term" value="F:metal ion binding"/>
    <property type="evidence" value="ECO:0007669"/>
    <property type="project" value="UniProtKB-UniRule"/>
</dbReference>
<feature type="binding site" evidence="6">
    <location>
        <position position="105"/>
    </location>
    <ligand>
        <name>a divalent metal cation</name>
        <dbReference type="ChEBI" id="CHEBI:60240"/>
        <label>1</label>
    </ligand>
</feature>
<evidence type="ECO:0000256" key="6">
    <source>
        <dbReference type="PIRSR" id="PIRSR602678-1"/>
    </source>
</evidence>
<accession>A0A430B501</accession>
<keyword evidence="8" id="KW-1185">Reference proteome</keyword>
<dbReference type="InterPro" id="IPR002678">
    <property type="entry name" value="DUF34/NIF3"/>
</dbReference>
<evidence type="ECO:0000256" key="4">
    <source>
        <dbReference type="ARBA" id="ARBA00022723"/>
    </source>
</evidence>
<evidence type="ECO:0000313" key="8">
    <source>
        <dbReference type="Proteomes" id="UP000288028"/>
    </source>
</evidence>
<sequence>MNLTGREFIDRLEMYCPLYLAEKGDPVGLHIGSLNRPIKRVMMTLDVRPEVVKEAIEKNIDLIVAKHPPIFRPIKRLVTDDFQTKMYADLLKHDIAVYAAHTNMDIVSPGLNDWFLEMLDVKGEEFITKTHSFNYKKLVIYTPRSHSQLLRNALEKLGVGKIGDNYEACSFTTSGTGRFKPVNEANPYLGEVNELEQVEEDKIEFVFSELIEKEVIEAIKKVHPYEEPAYDIFTLDNLTDDYGIGRIGDLKESMSLMDFTSKVKKTFNLDGLRLITDTKDKEIKRIAICGGSGEKFYKDALKKKADVYITGDVYYHTAHDMIEDKLSVIDPGHYIEEACKLKFVEMFNNWKQEYQWDVSFFVSETNTNPFEFI</sequence>
<dbReference type="OrthoDB" id="9792792at2"/>
<evidence type="ECO:0000256" key="2">
    <source>
        <dbReference type="ARBA" id="ARBA00011643"/>
    </source>
</evidence>
<name>A0A430B501_9ENTE</name>
<dbReference type="Gene3D" id="3.40.1390.30">
    <property type="entry name" value="NIF3 (NGG1p interacting factor 3)-like"/>
    <property type="match status" value="2"/>
</dbReference>
<evidence type="ECO:0000313" key="7">
    <source>
        <dbReference type="EMBL" id="RSU15426.1"/>
    </source>
</evidence>
<dbReference type="PIRSF" id="PIRSF037489">
    <property type="entry name" value="UCP037489_NIF3_YqfO"/>
    <property type="match status" value="1"/>
</dbReference>
<feature type="binding site" evidence="6">
    <location>
        <position position="333"/>
    </location>
    <ligand>
        <name>a divalent metal cation</name>
        <dbReference type="ChEBI" id="CHEBI:60240"/>
        <label>1</label>
    </ligand>
</feature>
<organism evidence="7 8">
    <name type="scientific">Vagococcus carniphilus</name>
    <dbReference type="NCBI Taxonomy" id="218144"/>
    <lineage>
        <taxon>Bacteria</taxon>
        <taxon>Bacillati</taxon>
        <taxon>Bacillota</taxon>
        <taxon>Bacilli</taxon>
        <taxon>Lactobacillales</taxon>
        <taxon>Enterococcaceae</taxon>
        <taxon>Vagococcus</taxon>
    </lineage>
</organism>
<comment type="caution">
    <text evidence="7">The sequence shown here is derived from an EMBL/GenBank/DDBJ whole genome shotgun (WGS) entry which is preliminary data.</text>
</comment>
<proteinExistence type="inferred from homology"/>
<gene>
    <name evidence="7" type="ORF">CBF28_06780</name>
</gene>
<evidence type="ECO:0000256" key="1">
    <source>
        <dbReference type="ARBA" id="ARBA00006964"/>
    </source>
</evidence>
<evidence type="ECO:0000256" key="5">
    <source>
        <dbReference type="PIRNR" id="PIRNR037489"/>
    </source>
</evidence>